<dbReference type="InterPro" id="IPR050641">
    <property type="entry name" value="RIFMO-like"/>
</dbReference>
<keyword evidence="4" id="KW-0274">FAD</keyword>
<dbReference type="NCBIfam" id="NF004832">
    <property type="entry name" value="PRK06184.1"/>
    <property type="match status" value="1"/>
</dbReference>
<dbReference type="Gene3D" id="3.30.70.2450">
    <property type="match status" value="1"/>
</dbReference>
<dbReference type="PANTHER" id="PTHR43004">
    <property type="entry name" value="TRK SYSTEM POTASSIUM UPTAKE PROTEIN"/>
    <property type="match status" value="1"/>
</dbReference>
<dbReference type="Gene3D" id="3.50.50.60">
    <property type="entry name" value="FAD/NAD(P)-binding domain"/>
    <property type="match status" value="1"/>
</dbReference>
<dbReference type="InterPro" id="IPR002938">
    <property type="entry name" value="FAD-bd"/>
</dbReference>
<evidence type="ECO:0000313" key="7">
    <source>
        <dbReference type="Proteomes" id="UP000239494"/>
    </source>
</evidence>
<proteinExistence type="inferred from homology"/>
<dbReference type="GO" id="GO:0071949">
    <property type="term" value="F:FAD binding"/>
    <property type="evidence" value="ECO:0007669"/>
    <property type="project" value="InterPro"/>
</dbReference>
<name>A0A2T0SP54_9PSEU</name>
<dbReference type="GO" id="GO:0016709">
    <property type="term" value="F:oxidoreductase activity, acting on paired donors, with incorporation or reduction of molecular oxygen, NAD(P)H as one donor, and incorporation of one atom of oxygen"/>
    <property type="evidence" value="ECO:0007669"/>
    <property type="project" value="UniProtKB-ARBA"/>
</dbReference>
<gene>
    <name evidence="6" type="ORF">CLV43_114108</name>
</gene>
<comment type="caution">
    <text evidence="6">The sequence shown here is derived from an EMBL/GenBank/DDBJ whole genome shotgun (WGS) entry which is preliminary data.</text>
</comment>
<dbReference type="AlphaFoldDB" id="A0A2T0SP54"/>
<dbReference type="PANTHER" id="PTHR43004:SF19">
    <property type="entry name" value="BINDING MONOOXYGENASE, PUTATIVE (JCVI)-RELATED"/>
    <property type="match status" value="1"/>
</dbReference>
<dbReference type="Gene3D" id="3.40.30.120">
    <property type="match status" value="1"/>
</dbReference>
<evidence type="ECO:0000259" key="5">
    <source>
        <dbReference type="Pfam" id="PF01494"/>
    </source>
</evidence>
<dbReference type="OrthoDB" id="8670884at2"/>
<evidence type="ECO:0000256" key="4">
    <source>
        <dbReference type="ARBA" id="ARBA00022827"/>
    </source>
</evidence>
<dbReference type="PRINTS" id="PR00420">
    <property type="entry name" value="RNGMNOXGNASE"/>
</dbReference>
<dbReference type="InterPro" id="IPR036188">
    <property type="entry name" value="FAD/NAD-bd_sf"/>
</dbReference>
<reference evidence="6 7" key="1">
    <citation type="submission" date="2018-03" db="EMBL/GenBank/DDBJ databases">
        <title>Genomic Encyclopedia of Archaeal and Bacterial Type Strains, Phase II (KMG-II): from individual species to whole genera.</title>
        <authorList>
            <person name="Goeker M."/>
        </authorList>
    </citation>
    <scope>NUCLEOTIDE SEQUENCE [LARGE SCALE GENOMIC DNA]</scope>
    <source>
        <strain evidence="6 7">DSM 44720</strain>
    </source>
</reference>
<dbReference type="EMBL" id="PVTF01000014">
    <property type="protein sequence ID" value="PRY35190.1"/>
    <property type="molecule type" value="Genomic_DNA"/>
</dbReference>
<dbReference type="SUPFAM" id="SSF51905">
    <property type="entry name" value="FAD/NAD(P)-binding domain"/>
    <property type="match status" value="1"/>
</dbReference>
<organism evidence="6 7">
    <name type="scientific">Umezawaea tangerina</name>
    <dbReference type="NCBI Taxonomy" id="84725"/>
    <lineage>
        <taxon>Bacteria</taxon>
        <taxon>Bacillati</taxon>
        <taxon>Actinomycetota</taxon>
        <taxon>Actinomycetes</taxon>
        <taxon>Pseudonocardiales</taxon>
        <taxon>Pseudonocardiaceae</taxon>
        <taxon>Umezawaea</taxon>
    </lineage>
</organism>
<feature type="domain" description="FAD-binding" evidence="5">
    <location>
        <begin position="3"/>
        <end position="337"/>
    </location>
</feature>
<evidence type="ECO:0000256" key="2">
    <source>
        <dbReference type="ARBA" id="ARBA00007801"/>
    </source>
</evidence>
<accession>A0A2T0SP54</accession>
<evidence type="ECO:0000256" key="1">
    <source>
        <dbReference type="ARBA" id="ARBA00001974"/>
    </source>
</evidence>
<dbReference type="SUPFAM" id="SSF52833">
    <property type="entry name" value="Thioredoxin-like"/>
    <property type="match status" value="1"/>
</dbReference>
<dbReference type="InterPro" id="IPR036249">
    <property type="entry name" value="Thioredoxin-like_sf"/>
</dbReference>
<evidence type="ECO:0000256" key="3">
    <source>
        <dbReference type="ARBA" id="ARBA00022630"/>
    </source>
</evidence>
<comment type="cofactor">
    <cofactor evidence="1">
        <name>FAD</name>
        <dbReference type="ChEBI" id="CHEBI:57692"/>
    </cofactor>
</comment>
<dbReference type="Proteomes" id="UP000239494">
    <property type="component" value="Unassembled WGS sequence"/>
</dbReference>
<comment type="similarity">
    <text evidence="2">Belongs to the PheA/TfdB FAD monooxygenase family.</text>
</comment>
<evidence type="ECO:0000313" key="6">
    <source>
        <dbReference type="EMBL" id="PRY35190.1"/>
    </source>
</evidence>
<dbReference type="RefSeq" id="WP_106193648.1">
    <property type="nucleotide sequence ID" value="NZ_PVTF01000014.1"/>
</dbReference>
<sequence>MNTQVLIVGAGPTGLVLACDLARRGVPHRIVDRAPSYFPGSRGDGLQPRTLEVFEDLGVLDAVVAAGMGAPLLRVYNGGEVVAEMRMAEPTEPTPDVPHPNLWFVPQFRTEEILRARLAELGGRVELATELVGFVQDADGVTATLRHDGVEEEVRADYLVGADGGGSTVRKRAGIAFVGDTDETAKALLADVLVDGLDHSPEHGYAWMHEGAGVGLSPLPVADLYNLTAQPPADGVEPTREWLQERLDTASGRTDIRIREVVWATVWRPNVRTAERFQDGRVLLVGDAAHVCPPTGGQGLNTGVQDAYNLGWKLAASRQLVDTYAVEREPIAQGVLELAARTLQRLMDGEEGAYQRGSEFHQLGLNYRGGPLSRDDRAVPGPLRAGDRAPDAPCRENGSPVRLFEVFRGPGWTVLELRDGLALAGDRTLVDTDGHLGAAYGVDGFVAVRPDGYVGLVADDRAAVDTYLDAVATGSRAVR</sequence>
<keyword evidence="7" id="KW-1185">Reference proteome</keyword>
<keyword evidence="3" id="KW-0285">Flavoprotein</keyword>
<dbReference type="Pfam" id="PF01494">
    <property type="entry name" value="FAD_binding_3"/>
    <property type="match status" value="1"/>
</dbReference>
<protein>
    <submittedName>
        <fullName evidence="6">2-polyprenyl-6-methoxyphenol hydroxylase-like FAD-dependent oxidoreductase</fullName>
    </submittedName>
</protein>